<feature type="compositionally biased region" description="Basic residues" evidence="1">
    <location>
        <begin position="3555"/>
        <end position="3572"/>
    </location>
</feature>
<feature type="compositionally biased region" description="Basic and acidic residues" evidence="1">
    <location>
        <begin position="3812"/>
        <end position="3824"/>
    </location>
</feature>
<feature type="region of interest" description="Disordered" evidence="1">
    <location>
        <begin position="3541"/>
        <end position="3760"/>
    </location>
</feature>
<evidence type="ECO:0000256" key="1">
    <source>
        <dbReference type="SAM" id="MobiDB-lite"/>
    </source>
</evidence>
<feature type="region of interest" description="Disordered" evidence="1">
    <location>
        <begin position="3781"/>
        <end position="3824"/>
    </location>
</feature>
<feature type="compositionally biased region" description="Low complexity" evidence="1">
    <location>
        <begin position="3660"/>
        <end position="3730"/>
    </location>
</feature>
<feature type="compositionally biased region" description="Basic and acidic residues" evidence="1">
    <location>
        <begin position="3731"/>
        <end position="3742"/>
    </location>
</feature>
<feature type="compositionally biased region" description="Basic and acidic residues" evidence="1">
    <location>
        <begin position="3894"/>
        <end position="3923"/>
    </location>
</feature>
<gene>
    <name evidence="3" type="ORF">V202x_30310</name>
</gene>
<name>A0A517WWK5_9PLAN</name>
<keyword evidence="2" id="KW-0812">Transmembrane</keyword>
<sequence>MNHAIKRLPKLTVFVLVIVVSVIVCILVQQLVIIPDRPATRNNTNNMSMWFQLASLSPNGERSLAEYINSGNRLLTKGPQVPSGTASSWEFDPAFLSFAIDTYHFLNSFEDFEEYSSPQSSVDARAILRSRLMSAASYRSVSLLKLLDTYELKKEATSEPIDRLADWAKGRPEYSEYLREEEFIDIIGSMRTTGVRETVLCYKFSDDYVRDYIIPAIDVLRILEKDSNVASFLDALLFVKLSRELMTDNDAGINPGEGASRGDELEIPSDFEIITSLLLTFDNIDVSRRNVAKMAVEAIRQSKSIGQKVEYFYEWKLNNRLILVDWGGTQLLGRIKIEEASGSLQSQDTHDTLRELSIRSSAADSWLDKDSLSVILSSPPLTSESAGLGTLWFSEVEILGTGITIRHEAIPLSGVFPRAITQSKVWPTVSVTDSSISLSGLCGSIPFDVDVTLLPQELSSNVIDLDGKRTLPWHCFSYRYQNDGATLPVAGDTNSNLMMLVKFSGKRLTLTNGKEQYVLDVKQNFVPSENESFGPANSGGPANQEKLAATNADIEKFASETQFSLLSKNGKEVYEDLVNKLRGAIAASLNLSSGPHLTAILDSNLDYPVNSQSILVYDTGHILIPVASLTDKPVGIVRDGQIHWYLNRTTKTLEWLEDEMSRLRNASQVTPSSFARLRREFTAGDVYPSGDYGVSTSNFQSIAEALAICSIIDDLRRGSSVGLVLDTGGQINFPETTHWKDINRYLTESLQAQGTRNERLIKDALVAETLSDKSLPDELAKSMLVSLNDEMDEATRELTQKLCDLFRQSSDESLELIRDNVVVSNELFYLEFDRARANTLLGVPRAFIIVWRMHPNESEVRFAECVWGPVNEPFAFVFPGKVFSLRDAEGGVLTLKVAELSPTPGSLRYAVVQPNSVDVKRAELLKSHLPEILSFLDSNKSASAQDLVDHLAKSSKILEEINLLFKTANNFSRAVNLITKHTVTGASGADRAISSLWLLNSALMVSRSYKATWTHKGRGVSMTVSQDGTALVNEVGKPLNHGASSAFAQWLSQREWYPGETPVYGKLIRDQMMLSLKLQPGNHDRLMTSTLPVFHIKTTRAEGRYFPFGNGVTFDDDKGVKDEFDSLVRSVDDQVRKLRNVFPLLKPSDGSLISDLSPLPIDLYYLDVLSHAESLLSRLQMGGKHDRTKIQKLEESFANQDMSRFRDVLTEIGEAEEFSQNSRMNVRPSGALPVSANWMSRVLGLPLQESDAELNVKTVVTQGPASVLEPSVDGQWGLSLLVANRDGAVKRHSVLSNFAVKVDGTLSAEIPTSAQNSDLRQALQDYLTGWLAFPGVNVKDISGGLSIKESHQVEKGQVSLQYVLTANPQVLSTLGIDGTNDTSLATLNFTIRSENGIPAAKTSVVSSASANKLLAESTGLSQHELDFWRFNRVILELSDTSSLGLEKPLSMQLMPFEGLEKAEQRLRQDFLSSQRASIGNALAKAVKAKWGVVPSLRLKTFSDFKDLPVWELSFPLPPNPKNSAESLILTSHPGLVSFSKSKWEVQNPDLFAEAVNPQFKTLGDLKYAASETTFEWESSGEFATSIKIGQETFDVVVDDFAQFHVVPRNKEIAIKVLTRLRDKCRTALRDNSSGRIKVKYEDGKVTSRSAPIFCTVFVNGVSVSKKQFDVSLLHSNPETIAEDVEQYFEEVVERFAIMDSSPANLPFGIRAKAVPDTSTEERDDWRVDVIFPEPQQKDGQTVPAAERTISLGRITISDDKLQAEGKQWQNSEAASAFLQWVVQHKYKVPGWDRISNGCLAIKSPPGFAGLGKDNTFKLQVLDGAWKALNLDDQIQGDLEVALLDLKIDFDAEKKQPRISGNLRRGEGLSDFFENAVATLVSREYDLPLGIRAEVIPNLSNSWSLNVIFPEPQQINGQPVPVADRMMSLTDIRISNGKLIATGKTWQNPRASSTFLQWLLEHEYKVPGLDGVDSDYIQLVPPEQFAGGGKDNTFKLQVLDGAWKALNLEDQIQGKQEVALLDLKIDFDVEKKQPRISGNLRRGAGLNNLYKKAVEALVSREFDLPLGMRAEVVPEMKTDDWCVNVIFPEPQERDGQSVSVADRTTSLTGITISNGKLQAEGKQWQNAEAASAFLQWVVQHKYKVPGWDRISNGYLAIKSPPRFAGLGKDNTFKLQVLDGAWKALNLEDQIQGEQEVALLELKIDFDAEQKQPRISGNLRRGAGLNNLYKKAVEALVSREFDLPLGMRAEVVPEMKTDDWRVNVIFPEPQERDGQSVSVADRTTSLTGITISNGKLQAEGKQWQNAEAASAFLQWVVQHEYGVPGWNGISSDYVQLVSPDKFTGVGKYEFRLLIHKKAWDGLSIPNTGECEVAKIVIDLSLEADDIKLGVEVEPGSDLQDLFQKGIETLVSREFDLPLGIRAEVVPDTTTPDVTDDWRVNVIFPEPQEKDGQSVSVANRTTSLTGITISNGKLQAKGKQWQKAEAASAFLQWLVQHKYKVPGWDGINSKYFAIDPPSTFAGVGKDNTFKLQVLDGAWQALNLEDQIQGDLEVALLDLKLDFDAEQKQPRISGNLRRGEGLSDLFQKAVEALVSREFDLPLGIRAEVVPDTTTPDVTDDWRVNVIFPEPQEKDGQSVSVANRTTSLTGITISNGKLQAKGKQWQKAEAASAFLQWLVQHKYKVPGWDGINSKYFAIDPPSTFAGVGKDNTFKLQVLDGAWQALNLEDQIQGDLEVALLDLKLDFDAEQKQPRISGNLRRGAGLNNLYKKAVETLVSRKFDLPLGIKAEVVPDTVSADVTDDWRVNVIFPEPQQKHGQSVSVANRTTSLAGITVSNGKLQTNGKEWQNRKAIKAFLRSKFSDFDLPKKNQLSRYLKLSEPKVDVDQDEIMISASLSVMREGIMEIVPDSNPSENFELLALTIKVPLQIKHSRVSADVKVADAEEFARFAFGNALNDTDLKFTLLGIEWKVEHEMGHLVARGDLIEKNGVSSGTVAIQNIAFNGSERDLRAATMTSDDQRKMVAHLARNHDALPAFFSIFGDDIQQTLDLFEFNRGDVVIGIGLHVPQQTLQNRFGQYDLSELAIDEPPEPQFRLGDWTNVDSKYLSAGTAILDTSSWKLSFKTNGGFRQRLKKVLEPKLRENTRIEINSTHYIAISEVDFVSDELVLIAKAFPISSDGFPVPLAAEIRISDKYKNNNYIKVTLEPDLGSLEQLIATAFLEFIPSPPAPQVEVLEVSGSEFEQKVRCRVTGEWWGMVVGPVEVTVDLKSGNLKMGTLIGFGAPIQVPIPSTPLVLKKPRGSFDTKTLDVSFGATVAFAGAEGFSESLFKVDGTVYTNLKRLTFIRANGQLTILFLPVGESEATVDLTRAKIDAWMRIGEQSIVLIKGEAGLELPLPGKPHWHAYGKQQVIVFGQDLSKLEVRADKDAVKGAARVELFGLGSEVDTSFMTKLRTMPPGFELDRTSFSIGAYLDAMAVGIDANVECNAKTARIYGEAECFMGTASFDDTVPAPVFLAAPYAAILKVALNSLKLKFDLDPKELFNALTQKPSWGVPDPSNLKSRPKAGGKRGKKKRKSRNSSRGNEEKEKSGPANQQQAAASATTQSQAAAQAMAQAQSAQAQAQTDPSKAGEVATAMAKAAETQAQAAVTAKASAEEATRAAKKAADNAAENPSSVEAAVRAAQAQELAQAAKEAANTQAQAAGSVKEAAEAAQKSAEQPTDAQAETDAADATLAAKDASEKAVVEQKKYQQTVENQRELPDSSAKIDTYTDFLSRVSINPTMLQMELERLAKESSAAQKNLEQMGDDDASPDPEDDRPEDRQKRVNEALKNAEKIERAQLTAEKVKRLLAATKVAQQQKPSPELSQLNEETKRIADELKDSISEAVEKVAKQLEAAAEGQQKDWEETKLKEPTDEPRDSQKPNIKRKETPPVVSAEKIDALDAALRERKGRVGLDSAKEGEVGKNSLTVAAQVLSASDIELTKVLKGFASENEIPAEASDYKQLGSLLKKLLQEKLIVLQRNVAGKKLHTAYIKGTRVYDHVFFLKTLSRIRKRLAATGSEKEYIPTEDIQKRFRNDSSDLDEVITLEMVELAMIRTLIAVQHDKGGWTYELSPPFSGNRDMSLTQSALYGIRTSLEQEGALDYRRLNIIFGLSDDGAAEKKYLDILSKAYSFTLECEKGEYFLYASNSNYTPNGIGNVHFSAGHLLSCLPFKSINGTLLFPNKDGNEEENREKVRHAARRTLSDHQRMIGIEGWKFKGQTDVDFPFHYQTLYTARSLIMYLQVMQDRIPSEDRQKVEKWTDELLSKYLILAADSDHPFAPKRPGNKQFHSWIDKDHQSMKTMSRIVACTLRDDLKTLLTTQRRIKHK</sequence>
<reference evidence="3 4" key="1">
    <citation type="submission" date="2019-03" db="EMBL/GenBank/DDBJ databases">
        <title>Deep-cultivation of Planctomycetes and their phenomic and genomic characterization uncovers novel biology.</title>
        <authorList>
            <person name="Wiegand S."/>
            <person name="Jogler M."/>
            <person name="Boedeker C."/>
            <person name="Pinto D."/>
            <person name="Vollmers J."/>
            <person name="Rivas-Marin E."/>
            <person name="Kohn T."/>
            <person name="Peeters S.H."/>
            <person name="Heuer A."/>
            <person name="Rast P."/>
            <person name="Oberbeckmann S."/>
            <person name="Bunk B."/>
            <person name="Jeske O."/>
            <person name="Meyerdierks A."/>
            <person name="Storesund J.E."/>
            <person name="Kallscheuer N."/>
            <person name="Luecker S."/>
            <person name="Lage O.M."/>
            <person name="Pohl T."/>
            <person name="Merkel B.J."/>
            <person name="Hornburger P."/>
            <person name="Mueller R.-W."/>
            <person name="Bruemmer F."/>
            <person name="Labrenz M."/>
            <person name="Spormann A.M."/>
            <person name="Op den Camp H."/>
            <person name="Overmann J."/>
            <person name="Amann R."/>
            <person name="Jetten M.S.M."/>
            <person name="Mascher T."/>
            <person name="Medema M.H."/>
            <person name="Devos D.P."/>
            <person name="Kaster A.-K."/>
            <person name="Ovreas L."/>
            <person name="Rohde M."/>
            <person name="Galperin M.Y."/>
            <person name="Jogler C."/>
        </authorList>
    </citation>
    <scope>NUCLEOTIDE SEQUENCE [LARGE SCALE GENOMIC DNA]</scope>
    <source>
        <strain evidence="3 4">V202</strain>
    </source>
</reference>
<feature type="compositionally biased region" description="Low complexity" evidence="1">
    <location>
        <begin position="3588"/>
        <end position="3646"/>
    </location>
</feature>
<feature type="transmembrane region" description="Helical" evidence="2">
    <location>
        <begin position="12"/>
        <end position="33"/>
    </location>
</feature>
<keyword evidence="4" id="KW-1185">Reference proteome</keyword>
<feature type="compositionally biased region" description="Acidic residues" evidence="1">
    <location>
        <begin position="3798"/>
        <end position="3811"/>
    </location>
</feature>
<keyword evidence="2" id="KW-0472">Membrane</keyword>
<keyword evidence="2" id="KW-1133">Transmembrane helix</keyword>
<proteinExistence type="predicted"/>
<feature type="region of interest" description="Disordered" evidence="1">
    <location>
        <begin position="3887"/>
        <end position="3926"/>
    </location>
</feature>
<evidence type="ECO:0000256" key="2">
    <source>
        <dbReference type="SAM" id="Phobius"/>
    </source>
</evidence>
<evidence type="ECO:0000313" key="4">
    <source>
        <dbReference type="Proteomes" id="UP000318384"/>
    </source>
</evidence>
<dbReference type="EMBL" id="CP037422">
    <property type="protein sequence ID" value="QDU09655.1"/>
    <property type="molecule type" value="Genomic_DNA"/>
</dbReference>
<feature type="compositionally biased region" description="Basic and acidic residues" evidence="1">
    <location>
        <begin position="3647"/>
        <end position="3659"/>
    </location>
</feature>
<protein>
    <submittedName>
        <fullName evidence="3">Uncharacterized protein</fullName>
    </submittedName>
</protein>
<accession>A0A517WWK5</accession>
<organism evidence="3 4">
    <name type="scientific">Gimesia aquarii</name>
    <dbReference type="NCBI Taxonomy" id="2527964"/>
    <lineage>
        <taxon>Bacteria</taxon>
        <taxon>Pseudomonadati</taxon>
        <taxon>Planctomycetota</taxon>
        <taxon>Planctomycetia</taxon>
        <taxon>Planctomycetales</taxon>
        <taxon>Planctomycetaceae</taxon>
        <taxon>Gimesia</taxon>
    </lineage>
</organism>
<dbReference type="Proteomes" id="UP000318384">
    <property type="component" value="Chromosome"/>
</dbReference>
<evidence type="ECO:0000313" key="3">
    <source>
        <dbReference type="EMBL" id="QDU09655.1"/>
    </source>
</evidence>